<dbReference type="GO" id="GO:0005763">
    <property type="term" value="C:mitochondrial small ribosomal subunit"/>
    <property type="evidence" value="ECO:0007669"/>
    <property type="project" value="EnsemblFungi"/>
</dbReference>
<evidence type="ECO:0000256" key="4">
    <source>
        <dbReference type="ARBA" id="ARBA00023128"/>
    </source>
</evidence>
<dbReference type="PANTHER" id="PTHR48277:SF1">
    <property type="entry name" value="MITOCHONDRIAL RIBOSOMAL PROTEIN S5"/>
    <property type="match status" value="1"/>
</dbReference>
<comment type="subcellular location">
    <subcellularLocation>
        <location evidence="1">Mitochondrion</location>
    </subcellularLocation>
</comment>
<dbReference type="EMBL" id="MCGO01000004">
    <property type="protein sequence ID" value="ORY51981.1"/>
    <property type="molecule type" value="Genomic_DNA"/>
</dbReference>
<dbReference type="Gene3D" id="3.30.160.20">
    <property type="match status" value="1"/>
</dbReference>
<organism evidence="11 12">
    <name type="scientific">Rhizoclosmatium globosum</name>
    <dbReference type="NCBI Taxonomy" id="329046"/>
    <lineage>
        <taxon>Eukaryota</taxon>
        <taxon>Fungi</taxon>
        <taxon>Fungi incertae sedis</taxon>
        <taxon>Chytridiomycota</taxon>
        <taxon>Chytridiomycota incertae sedis</taxon>
        <taxon>Chytridiomycetes</taxon>
        <taxon>Chytridiales</taxon>
        <taxon>Chytriomycetaceae</taxon>
        <taxon>Rhizoclosmatium</taxon>
    </lineage>
</organism>
<dbReference type="InterPro" id="IPR014721">
    <property type="entry name" value="Ribsml_uS5_D2-typ_fold_subgr"/>
</dbReference>
<dbReference type="GO" id="GO:0003723">
    <property type="term" value="F:RNA binding"/>
    <property type="evidence" value="ECO:0007669"/>
    <property type="project" value="InterPro"/>
</dbReference>
<evidence type="ECO:0000256" key="9">
    <source>
        <dbReference type="RuleBase" id="RU003823"/>
    </source>
</evidence>
<accession>A0A1Y2CY67</accession>
<dbReference type="InterPro" id="IPR013810">
    <property type="entry name" value="Ribosomal_uS5_N"/>
</dbReference>
<comment type="caution">
    <text evidence="11">The sequence shown here is derived from an EMBL/GenBank/DDBJ whole genome shotgun (WGS) entry which is preliminary data.</text>
</comment>
<dbReference type="FunFam" id="3.30.230.10:FF:000002">
    <property type="entry name" value="30S ribosomal protein S5"/>
    <property type="match status" value="1"/>
</dbReference>
<evidence type="ECO:0000256" key="2">
    <source>
        <dbReference type="ARBA" id="ARBA00008945"/>
    </source>
</evidence>
<dbReference type="SUPFAM" id="SSF54211">
    <property type="entry name" value="Ribosomal protein S5 domain 2-like"/>
    <property type="match status" value="1"/>
</dbReference>
<dbReference type="InterPro" id="IPR005324">
    <property type="entry name" value="Ribosomal_uS5_C"/>
</dbReference>
<dbReference type="FunFam" id="3.30.160.20:FF:000022">
    <property type="entry name" value="28S ribosomal protein S5, mitochondrial"/>
    <property type="match status" value="1"/>
</dbReference>
<evidence type="ECO:0000256" key="3">
    <source>
        <dbReference type="ARBA" id="ARBA00022980"/>
    </source>
</evidence>
<evidence type="ECO:0000256" key="8">
    <source>
        <dbReference type="PROSITE-ProRule" id="PRU00268"/>
    </source>
</evidence>
<comment type="similarity">
    <text evidence="2 9">Belongs to the universal ribosomal protein uS5 family.</text>
</comment>
<evidence type="ECO:0000259" key="10">
    <source>
        <dbReference type="PROSITE" id="PS50881"/>
    </source>
</evidence>
<keyword evidence="4" id="KW-0496">Mitochondrion</keyword>
<dbReference type="GO" id="GO:0005743">
    <property type="term" value="C:mitochondrial inner membrane"/>
    <property type="evidence" value="ECO:0007669"/>
    <property type="project" value="UniProtKB-ARBA"/>
</dbReference>
<evidence type="ECO:0000256" key="1">
    <source>
        <dbReference type="ARBA" id="ARBA00004173"/>
    </source>
</evidence>
<protein>
    <recommendedName>
        <fullName evidence="6">Small ribosomal subunit protein uS5m</fullName>
    </recommendedName>
    <alternativeName>
        <fullName evidence="7">28S ribosomal protein S5, mitochondrial</fullName>
    </alternativeName>
</protein>
<keyword evidence="5 8" id="KW-0687">Ribonucleoprotein</keyword>
<dbReference type="STRING" id="329046.A0A1Y2CY67"/>
<dbReference type="Pfam" id="PF00333">
    <property type="entry name" value="Ribosomal_S5"/>
    <property type="match status" value="1"/>
</dbReference>
<dbReference type="PROSITE" id="PS50881">
    <property type="entry name" value="S5_DSRBD"/>
    <property type="match status" value="1"/>
</dbReference>
<dbReference type="Proteomes" id="UP000193642">
    <property type="component" value="Unassembled WGS sequence"/>
</dbReference>
<dbReference type="GO" id="GO:0003735">
    <property type="term" value="F:structural constituent of ribosome"/>
    <property type="evidence" value="ECO:0007669"/>
    <property type="project" value="UniProtKB-UniRule"/>
</dbReference>
<keyword evidence="3 8" id="KW-0689">Ribosomal protein</keyword>
<feature type="domain" description="S5 DRBM" evidence="10">
    <location>
        <begin position="57"/>
        <end position="120"/>
    </location>
</feature>
<dbReference type="OrthoDB" id="309483at2759"/>
<dbReference type="InterPro" id="IPR020568">
    <property type="entry name" value="Ribosomal_Su5_D2-typ_SF"/>
</dbReference>
<keyword evidence="12" id="KW-1185">Reference proteome</keyword>
<dbReference type="PANTHER" id="PTHR48277">
    <property type="entry name" value="MITOCHONDRIAL RIBOSOMAL PROTEIN S5"/>
    <property type="match status" value="1"/>
</dbReference>
<dbReference type="InterPro" id="IPR000851">
    <property type="entry name" value="Ribosomal_uS5"/>
</dbReference>
<dbReference type="SUPFAM" id="SSF54768">
    <property type="entry name" value="dsRNA-binding domain-like"/>
    <property type="match status" value="1"/>
</dbReference>
<dbReference type="AlphaFoldDB" id="A0A1Y2CY67"/>
<evidence type="ECO:0000313" key="12">
    <source>
        <dbReference type="Proteomes" id="UP000193642"/>
    </source>
</evidence>
<reference evidence="11 12" key="1">
    <citation type="submission" date="2016-07" db="EMBL/GenBank/DDBJ databases">
        <title>Pervasive Adenine N6-methylation of Active Genes in Fungi.</title>
        <authorList>
            <consortium name="DOE Joint Genome Institute"/>
            <person name="Mondo S.J."/>
            <person name="Dannebaum R.O."/>
            <person name="Kuo R.C."/>
            <person name="Labutti K."/>
            <person name="Haridas S."/>
            <person name="Kuo A."/>
            <person name="Salamov A."/>
            <person name="Ahrendt S.R."/>
            <person name="Lipzen A."/>
            <person name="Sullivan W."/>
            <person name="Andreopoulos W.B."/>
            <person name="Clum A."/>
            <person name="Lindquist E."/>
            <person name="Daum C."/>
            <person name="Ramamoorthy G.K."/>
            <person name="Gryganskyi A."/>
            <person name="Culley D."/>
            <person name="Magnuson J.K."/>
            <person name="James T.Y."/>
            <person name="O'Malley M.A."/>
            <person name="Stajich J.E."/>
            <person name="Spatafora J.W."/>
            <person name="Visel A."/>
            <person name="Grigoriev I.V."/>
        </authorList>
    </citation>
    <scope>NUCLEOTIDE SEQUENCE [LARGE SCALE GENOMIC DNA]</scope>
    <source>
        <strain evidence="11 12">JEL800</strain>
    </source>
</reference>
<evidence type="ECO:0000313" key="11">
    <source>
        <dbReference type="EMBL" id="ORY51981.1"/>
    </source>
</evidence>
<name>A0A1Y2CY67_9FUNG</name>
<evidence type="ECO:0000256" key="6">
    <source>
        <dbReference type="ARBA" id="ARBA00039335"/>
    </source>
</evidence>
<gene>
    <name evidence="11" type="ORF">BCR33DRAFT_712187</name>
</gene>
<dbReference type="Gene3D" id="3.30.230.10">
    <property type="match status" value="1"/>
</dbReference>
<evidence type="ECO:0000256" key="5">
    <source>
        <dbReference type="ARBA" id="ARBA00023274"/>
    </source>
</evidence>
<evidence type="ECO:0000256" key="7">
    <source>
        <dbReference type="ARBA" id="ARBA00041606"/>
    </source>
</evidence>
<dbReference type="GO" id="GO:0006412">
    <property type="term" value="P:translation"/>
    <property type="evidence" value="ECO:0007669"/>
    <property type="project" value="InterPro"/>
</dbReference>
<sequence length="220" mass="23365">MFTLFRRIPIATHSTATVRHFSSETTTTTAAIATIADDAADLSSANAVLPKTMGPALQKRVLAVRRVARSTKGGKIRSISAMVVVGNGNGVGGFGEGRASDLAAAVTKATNIAIKNMTPIARFQQRTVFGDIVHQYHSVKLDIKTAPPGFGIVANNPIHEICRCVGIRDLAAKVRGSLNTINVIKGTFEALQLQKTPTQIAQARGRKLVDIANAYYGGKK</sequence>
<dbReference type="Pfam" id="PF03719">
    <property type="entry name" value="Ribosomal_S5_C"/>
    <property type="match status" value="1"/>
</dbReference>
<proteinExistence type="inferred from homology"/>